<accession>A0ABQ3FXW5</accession>
<dbReference type="Pfam" id="PF07589">
    <property type="entry name" value="PEP-CTERM"/>
    <property type="match status" value="1"/>
</dbReference>
<feature type="chain" id="PRO_5045636517" description="Ice-binding protein C-terminal domain-containing protein" evidence="1">
    <location>
        <begin position="22"/>
        <end position="262"/>
    </location>
</feature>
<proteinExistence type="predicted"/>
<reference evidence="4" key="1">
    <citation type="journal article" date="2019" name="Int. J. Syst. Evol. Microbiol.">
        <title>The Global Catalogue of Microorganisms (GCM) 10K type strain sequencing project: providing services to taxonomists for standard genome sequencing and annotation.</title>
        <authorList>
            <consortium name="The Broad Institute Genomics Platform"/>
            <consortium name="The Broad Institute Genome Sequencing Center for Infectious Disease"/>
            <person name="Wu L."/>
            <person name="Ma J."/>
        </authorList>
    </citation>
    <scope>NUCLEOTIDE SEQUENCE [LARGE SCALE GENOMIC DNA]</scope>
    <source>
        <strain evidence="4">KCTC 23314</strain>
    </source>
</reference>
<feature type="domain" description="Ice-binding protein C-terminal" evidence="2">
    <location>
        <begin position="238"/>
        <end position="260"/>
    </location>
</feature>
<sequence>MFSRIVMAAAAALLLGTAAHAAPLQATPGIFNGSGYGSSYTGPGGSSSPSNAALGWVVDGGNGAFDAFGFYNSGTAGLTQTRQVELLSGNVFRFFDSFANTSSQVITTTLNFFGNLGSDGDELVHTHQNGLIVSCEDDWTGHCGSDPVLALVSGNNGLGIASISPDRYNVSFSVSIAPGEVLSLLNFAFLASDENGPTFEDVALAQSTGLALLDAPRLEGLTAEQLATLANYTLAGEVPEPSGMALVLAGLAALGWRARRKV</sequence>
<comment type="caution">
    <text evidence="3">The sequence shown here is derived from an EMBL/GenBank/DDBJ whole genome shotgun (WGS) entry which is preliminary data.</text>
</comment>
<dbReference type="Proteomes" id="UP000626210">
    <property type="component" value="Unassembled WGS sequence"/>
</dbReference>
<dbReference type="EMBL" id="BMYK01000003">
    <property type="protein sequence ID" value="GHC75491.1"/>
    <property type="molecule type" value="Genomic_DNA"/>
</dbReference>
<dbReference type="InterPro" id="IPR013424">
    <property type="entry name" value="Ice-binding_C"/>
</dbReference>
<keyword evidence="4" id="KW-1185">Reference proteome</keyword>
<evidence type="ECO:0000313" key="3">
    <source>
        <dbReference type="EMBL" id="GHC75491.1"/>
    </source>
</evidence>
<gene>
    <name evidence="3" type="ORF">GCM10007320_13770</name>
</gene>
<evidence type="ECO:0000313" key="4">
    <source>
        <dbReference type="Proteomes" id="UP000626210"/>
    </source>
</evidence>
<dbReference type="NCBIfam" id="TIGR02595">
    <property type="entry name" value="PEP_CTERM"/>
    <property type="match status" value="1"/>
</dbReference>
<dbReference type="RefSeq" id="WP_189686214.1">
    <property type="nucleotide sequence ID" value="NZ_BMYK01000003.1"/>
</dbReference>
<evidence type="ECO:0000259" key="2">
    <source>
        <dbReference type="Pfam" id="PF07589"/>
    </source>
</evidence>
<protein>
    <recommendedName>
        <fullName evidence="2">Ice-binding protein C-terminal domain-containing protein</fullName>
    </recommendedName>
</protein>
<keyword evidence="1" id="KW-0732">Signal</keyword>
<feature type="signal peptide" evidence="1">
    <location>
        <begin position="1"/>
        <end position="21"/>
    </location>
</feature>
<evidence type="ECO:0000256" key="1">
    <source>
        <dbReference type="SAM" id="SignalP"/>
    </source>
</evidence>
<organism evidence="3 4">
    <name type="scientific">Pseudorhodoferax aquiterrae</name>
    <dbReference type="NCBI Taxonomy" id="747304"/>
    <lineage>
        <taxon>Bacteria</taxon>
        <taxon>Pseudomonadati</taxon>
        <taxon>Pseudomonadota</taxon>
        <taxon>Betaproteobacteria</taxon>
        <taxon>Burkholderiales</taxon>
        <taxon>Comamonadaceae</taxon>
    </lineage>
</organism>
<name>A0ABQ3FXW5_9BURK</name>